<evidence type="ECO:0000256" key="1">
    <source>
        <dbReference type="ARBA" id="ARBA00022630"/>
    </source>
</evidence>
<feature type="binding site" evidence="6">
    <location>
        <begin position="16"/>
        <end position="18"/>
    </location>
    <ligand>
        <name>FMN</name>
        <dbReference type="ChEBI" id="CHEBI:58210"/>
    </ligand>
</feature>
<keyword evidence="9" id="KW-1185">Reference proteome</keyword>
<gene>
    <name evidence="6" type="primary">azoR</name>
    <name evidence="8" type="ORF">FHX71_000742</name>
</gene>
<evidence type="ECO:0000259" key="7">
    <source>
        <dbReference type="Pfam" id="PF02525"/>
    </source>
</evidence>
<dbReference type="Proteomes" id="UP000540568">
    <property type="component" value="Unassembled WGS sequence"/>
</dbReference>
<evidence type="ECO:0000313" key="9">
    <source>
        <dbReference type="Proteomes" id="UP000540568"/>
    </source>
</evidence>
<comment type="catalytic activity">
    <reaction evidence="6">
        <text>2 a quinone + NADH + H(+) = 2 a 1,4-benzosemiquinone + NAD(+)</text>
        <dbReference type="Rhea" id="RHEA:65952"/>
        <dbReference type="ChEBI" id="CHEBI:15378"/>
        <dbReference type="ChEBI" id="CHEBI:57540"/>
        <dbReference type="ChEBI" id="CHEBI:57945"/>
        <dbReference type="ChEBI" id="CHEBI:132124"/>
        <dbReference type="ChEBI" id="CHEBI:134225"/>
    </reaction>
</comment>
<dbReference type="AlphaFoldDB" id="A0A7W3J5Q5"/>
<dbReference type="InterPro" id="IPR003680">
    <property type="entry name" value="Flavodoxin_fold"/>
</dbReference>
<dbReference type="RefSeq" id="WP_182614477.1">
    <property type="nucleotide sequence ID" value="NZ_BAAATF010000002.1"/>
</dbReference>
<name>A0A7W3J5Q5_9MICO</name>
<proteinExistence type="inferred from homology"/>
<comment type="caution">
    <text evidence="6">Lacks conserved residue(s) required for the propagation of feature annotation.</text>
</comment>
<dbReference type="Pfam" id="PF02525">
    <property type="entry name" value="Flavodoxin_2"/>
    <property type="match status" value="1"/>
</dbReference>
<dbReference type="EMBL" id="JACGWV010000001">
    <property type="protein sequence ID" value="MBA8806800.1"/>
    <property type="molecule type" value="Genomic_DNA"/>
</dbReference>
<evidence type="ECO:0000313" key="8">
    <source>
        <dbReference type="EMBL" id="MBA8806800.1"/>
    </source>
</evidence>
<evidence type="ECO:0000256" key="6">
    <source>
        <dbReference type="HAMAP-Rule" id="MF_01216"/>
    </source>
</evidence>
<accession>A0A7W3J5Q5</accession>
<feature type="binding site" evidence="6">
    <location>
        <begin position="138"/>
        <end position="141"/>
    </location>
    <ligand>
        <name>FMN</name>
        <dbReference type="ChEBI" id="CHEBI:58210"/>
    </ligand>
</feature>
<dbReference type="GO" id="GO:0016652">
    <property type="term" value="F:oxidoreductase activity, acting on NAD(P)H as acceptor"/>
    <property type="evidence" value="ECO:0007669"/>
    <property type="project" value="UniProtKB-UniRule"/>
</dbReference>
<dbReference type="EC" id="1.6.5.-" evidence="6"/>
<organism evidence="8 9">
    <name type="scientific">Promicromonospora sukumoe</name>
    <dbReference type="NCBI Taxonomy" id="88382"/>
    <lineage>
        <taxon>Bacteria</taxon>
        <taxon>Bacillati</taxon>
        <taxon>Actinomycetota</taxon>
        <taxon>Actinomycetes</taxon>
        <taxon>Micrococcales</taxon>
        <taxon>Promicromonosporaceae</taxon>
        <taxon>Promicromonospora</taxon>
    </lineage>
</organism>
<comment type="caution">
    <text evidence="8">The sequence shown here is derived from an EMBL/GenBank/DDBJ whole genome shotgun (WGS) entry which is preliminary data.</text>
</comment>
<evidence type="ECO:0000256" key="4">
    <source>
        <dbReference type="ARBA" id="ARBA00023027"/>
    </source>
</evidence>
<feature type="domain" description="Flavodoxin-like fold" evidence="7">
    <location>
        <begin position="3"/>
        <end position="170"/>
    </location>
</feature>
<reference evidence="8 9" key="1">
    <citation type="submission" date="2020-07" db="EMBL/GenBank/DDBJ databases">
        <title>Sequencing the genomes of 1000 actinobacteria strains.</title>
        <authorList>
            <person name="Klenk H.-P."/>
        </authorList>
    </citation>
    <scope>NUCLEOTIDE SEQUENCE [LARGE SCALE GENOMIC DNA]</scope>
    <source>
        <strain evidence="8 9">DSM 44121</strain>
    </source>
</reference>
<keyword evidence="3 6" id="KW-0560">Oxidoreductase</keyword>
<evidence type="ECO:0000256" key="2">
    <source>
        <dbReference type="ARBA" id="ARBA00022643"/>
    </source>
</evidence>
<comment type="catalytic activity">
    <reaction evidence="5">
        <text>N,N-dimethyl-1,4-phenylenediamine + anthranilate + 2 NAD(+) = 2-(4-dimethylaminophenyl)diazenylbenzoate + 2 NADH + 2 H(+)</text>
        <dbReference type="Rhea" id="RHEA:55872"/>
        <dbReference type="ChEBI" id="CHEBI:15378"/>
        <dbReference type="ChEBI" id="CHEBI:15783"/>
        <dbReference type="ChEBI" id="CHEBI:16567"/>
        <dbReference type="ChEBI" id="CHEBI:57540"/>
        <dbReference type="ChEBI" id="CHEBI:57945"/>
        <dbReference type="ChEBI" id="CHEBI:71579"/>
        <dbReference type="EC" id="1.7.1.17"/>
    </reaction>
    <physiologicalReaction direction="right-to-left" evidence="5">
        <dbReference type="Rhea" id="RHEA:55874"/>
    </physiologicalReaction>
</comment>
<feature type="binding site" evidence="6">
    <location>
        <position position="10"/>
    </location>
    <ligand>
        <name>FMN</name>
        <dbReference type="ChEBI" id="CHEBI:58210"/>
    </ligand>
</feature>
<dbReference type="InterPro" id="IPR050104">
    <property type="entry name" value="FMN-dep_NADH:Q_OxRdtase_AzoR1"/>
</dbReference>
<keyword evidence="2 6" id="KW-0288">FMN</keyword>
<dbReference type="PANTHER" id="PTHR43741:SF4">
    <property type="entry name" value="FMN-DEPENDENT NADH:QUINONE OXIDOREDUCTASE"/>
    <property type="match status" value="1"/>
</dbReference>
<keyword evidence="1 6" id="KW-0285">Flavoprotein</keyword>
<dbReference type="GO" id="GO:0010181">
    <property type="term" value="F:FMN binding"/>
    <property type="evidence" value="ECO:0007669"/>
    <property type="project" value="UniProtKB-UniRule"/>
</dbReference>
<protein>
    <recommendedName>
        <fullName evidence="6">FMN dependent NADH:quinone oxidoreductase</fullName>
        <ecNumber evidence="6">1.6.5.-</ecNumber>
    </recommendedName>
    <alternativeName>
        <fullName evidence="6">Azo-dye reductase</fullName>
    </alternativeName>
    <alternativeName>
        <fullName evidence="6">FMN-dependent NADH-azo compound oxidoreductase</fullName>
    </alternativeName>
    <alternativeName>
        <fullName evidence="6">FMN-dependent NADH-azoreductase</fullName>
        <ecNumber evidence="6">1.7.1.17</ecNumber>
    </alternativeName>
</protein>
<comment type="function">
    <text evidence="6">Quinone reductase that provides resistance to thiol-specific stress caused by electrophilic quinones.</text>
</comment>
<dbReference type="GO" id="GO:0016655">
    <property type="term" value="F:oxidoreductase activity, acting on NAD(P)H, quinone or similar compound as acceptor"/>
    <property type="evidence" value="ECO:0007669"/>
    <property type="project" value="InterPro"/>
</dbReference>
<dbReference type="InterPro" id="IPR023048">
    <property type="entry name" value="NADH:quinone_OxRdtase_FMN_depd"/>
</dbReference>
<comment type="similarity">
    <text evidence="6">Belongs to the azoreductase type 1 family.</text>
</comment>
<dbReference type="SUPFAM" id="SSF52218">
    <property type="entry name" value="Flavoproteins"/>
    <property type="match status" value="1"/>
</dbReference>
<dbReference type="Gene3D" id="3.40.50.360">
    <property type="match status" value="1"/>
</dbReference>
<evidence type="ECO:0000256" key="5">
    <source>
        <dbReference type="ARBA" id="ARBA00048542"/>
    </source>
</evidence>
<dbReference type="InterPro" id="IPR029039">
    <property type="entry name" value="Flavoprotein-like_sf"/>
</dbReference>
<dbReference type="EC" id="1.7.1.17" evidence="6"/>
<evidence type="ECO:0000256" key="3">
    <source>
        <dbReference type="ARBA" id="ARBA00023002"/>
    </source>
</evidence>
<dbReference type="GO" id="GO:0009055">
    <property type="term" value="F:electron transfer activity"/>
    <property type="evidence" value="ECO:0007669"/>
    <property type="project" value="UniProtKB-UniRule"/>
</dbReference>
<comment type="cofactor">
    <cofactor evidence="6">
        <name>FMN</name>
        <dbReference type="ChEBI" id="CHEBI:58210"/>
    </cofactor>
    <text evidence="6">Binds 1 FMN per subunit.</text>
</comment>
<comment type="function">
    <text evidence="6">Also exhibits azoreductase activity. Catalyzes the reductive cleavage of the azo bond in aromatic azo compounds to the corresponding amines.</text>
</comment>
<sequence>MATLLHIDASIQGDSSVSRQLTARAASAWHAAHPGGTVTYRDLGAEPVPHFDTAANLSRGLPADQHTPAQAESWARISELVGEVAAADTVLLGLPIYNYGAPSTVKSWVDHLMAPGLSIDPETGKGLLGGRDFVVVVSRGGGYGEGAPRQGWDHATAWLPHGVAMVGLEPRFITTELTLAGTNPAMAGLVPLAEESRRQAEAEIDGLWAPVVASA</sequence>
<keyword evidence="4 6" id="KW-0520">NAD</keyword>
<dbReference type="PANTHER" id="PTHR43741">
    <property type="entry name" value="FMN-DEPENDENT NADH-AZOREDUCTASE 1"/>
    <property type="match status" value="1"/>
</dbReference>
<comment type="subunit">
    <text evidence="6">Homodimer.</text>
</comment>
<dbReference type="HAMAP" id="MF_01216">
    <property type="entry name" value="Azoreductase_type1"/>
    <property type="match status" value="1"/>
</dbReference>